<name>A0A0A9ACC2_ARUDO</name>
<proteinExistence type="predicted"/>
<accession>A0A0A9ACC2</accession>
<evidence type="ECO:0000313" key="1">
    <source>
        <dbReference type="EMBL" id="JAD47573.1"/>
    </source>
</evidence>
<reference evidence="1" key="1">
    <citation type="submission" date="2014-09" db="EMBL/GenBank/DDBJ databases">
        <authorList>
            <person name="Magalhaes I.L.F."/>
            <person name="Oliveira U."/>
            <person name="Santos F.R."/>
            <person name="Vidigal T.H.D.A."/>
            <person name="Brescovit A.D."/>
            <person name="Santos A.J."/>
        </authorList>
    </citation>
    <scope>NUCLEOTIDE SEQUENCE</scope>
    <source>
        <tissue evidence="1">Shoot tissue taken approximately 20 cm above the soil surface</tissue>
    </source>
</reference>
<reference evidence="1" key="2">
    <citation type="journal article" date="2015" name="Data Brief">
        <title>Shoot transcriptome of the giant reed, Arundo donax.</title>
        <authorList>
            <person name="Barrero R.A."/>
            <person name="Guerrero F.D."/>
            <person name="Moolhuijzen P."/>
            <person name="Goolsby J.A."/>
            <person name="Tidwell J."/>
            <person name="Bellgard S.E."/>
            <person name="Bellgard M.I."/>
        </authorList>
    </citation>
    <scope>NUCLEOTIDE SEQUENCE</scope>
    <source>
        <tissue evidence="1">Shoot tissue taken approximately 20 cm above the soil surface</tissue>
    </source>
</reference>
<protein>
    <submittedName>
        <fullName evidence="1">Uncharacterized protein</fullName>
    </submittedName>
</protein>
<sequence length="14" mass="1761">MYIFLWFIVFHTSG</sequence>
<dbReference type="EMBL" id="GBRH01250322">
    <property type="protein sequence ID" value="JAD47573.1"/>
    <property type="molecule type" value="Transcribed_RNA"/>
</dbReference>
<organism evidence="1">
    <name type="scientific">Arundo donax</name>
    <name type="common">Giant reed</name>
    <name type="synonym">Donax arundinaceus</name>
    <dbReference type="NCBI Taxonomy" id="35708"/>
    <lineage>
        <taxon>Eukaryota</taxon>
        <taxon>Viridiplantae</taxon>
        <taxon>Streptophyta</taxon>
        <taxon>Embryophyta</taxon>
        <taxon>Tracheophyta</taxon>
        <taxon>Spermatophyta</taxon>
        <taxon>Magnoliopsida</taxon>
        <taxon>Liliopsida</taxon>
        <taxon>Poales</taxon>
        <taxon>Poaceae</taxon>
        <taxon>PACMAD clade</taxon>
        <taxon>Arundinoideae</taxon>
        <taxon>Arundineae</taxon>
        <taxon>Arundo</taxon>
    </lineage>
</organism>